<dbReference type="AlphaFoldDB" id="A0A2M9V0T9"/>
<evidence type="ECO:0000313" key="2">
    <source>
        <dbReference type="Proteomes" id="UP000231846"/>
    </source>
</evidence>
<proteinExistence type="predicted"/>
<protein>
    <submittedName>
        <fullName evidence="1">Uncharacterized protein</fullName>
    </submittedName>
</protein>
<accession>A0A2M9V0T9</accession>
<comment type="caution">
    <text evidence="1">The sequence shown here is derived from an EMBL/GenBank/DDBJ whole genome shotgun (WGS) entry which is preliminary data.</text>
</comment>
<gene>
    <name evidence="1" type="ORF">CQW34_04469</name>
</gene>
<organism evidence="1 2">
    <name type="scientific">Bacteroides fragilis</name>
    <dbReference type="NCBI Taxonomy" id="817"/>
    <lineage>
        <taxon>Bacteria</taxon>
        <taxon>Pseudomonadati</taxon>
        <taxon>Bacteroidota</taxon>
        <taxon>Bacteroidia</taxon>
        <taxon>Bacteroidales</taxon>
        <taxon>Bacteroidaceae</taxon>
        <taxon>Bacteroides</taxon>
    </lineage>
</organism>
<dbReference type="EMBL" id="PDCW01000111">
    <property type="protein sequence ID" value="PJY68205.1"/>
    <property type="molecule type" value="Genomic_DNA"/>
</dbReference>
<evidence type="ECO:0000313" key="1">
    <source>
        <dbReference type="EMBL" id="PJY68205.1"/>
    </source>
</evidence>
<reference evidence="1 2" key="1">
    <citation type="journal article" date="2017" name="MBio">
        <title>Gut Symbiont Bacteroides fragilis Secretes a Eukaryotic-Like Ubiquitin Protein That Mediates Intraspecies Antagonism.</title>
        <authorList>
            <person name="Chatzidaki-Livanis M."/>
            <person name="Coyne M.J."/>
            <person name="Roelofs K.G."/>
            <person name="Gentyala R.R."/>
            <person name="Caldwell J.M."/>
            <person name="Comstock L.E."/>
        </authorList>
    </citation>
    <scope>NUCLEOTIDE SEQUENCE [LARGE SCALE GENOMIC DNA]</scope>
    <source>
        <strain evidence="1 2">12905</strain>
    </source>
</reference>
<dbReference type="Proteomes" id="UP000231846">
    <property type="component" value="Unassembled WGS sequence"/>
</dbReference>
<name>A0A2M9V0T9_BACFG</name>
<sequence length="58" mass="6397">MSVITPLVVPTSTTLAPMTDSPLASVTTPVIDFFCAMAPREHKMHKIKKMVFFISIAF</sequence>